<dbReference type="SUPFAM" id="SSF51182">
    <property type="entry name" value="RmlC-like cupins"/>
    <property type="match status" value="1"/>
</dbReference>
<sequence length="146" mass="16458">MNKSAPFTARNPSPLHDDLIIHFPHFGTPEQGYLAVAESNQTCPFPIARTYWVYGCPNGQQRGGHAHYQHHQLLVCVSGEVEVLLTDGYEQKIFVLNDPTIGLYQKPLLWGDLVHRNNSALVVLASHPYAEADYIRNFDDFLKIVA</sequence>
<proteinExistence type="predicted"/>
<evidence type="ECO:0000259" key="1">
    <source>
        <dbReference type="Pfam" id="PF05523"/>
    </source>
</evidence>
<protein>
    <submittedName>
        <fullName evidence="2">FdtA/QdtA family cupin domain-containing protein</fullName>
    </submittedName>
</protein>
<comment type="caution">
    <text evidence="2">The sequence shown here is derived from an EMBL/GenBank/DDBJ whole genome shotgun (WGS) entry which is preliminary data.</text>
</comment>
<keyword evidence="3" id="KW-1185">Reference proteome</keyword>
<gene>
    <name evidence="2" type="ORF">K4A83_21890</name>
</gene>
<dbReference type="Gene3D" id="2.60.120.10">
    <property type="entry name" value="Jelly Rolls"/>
    <property type="match status" value="1"/>
</dbReference>
<organism evidence="2 3">
    <name type="scientific">Spirulina subsalsa FACHB-351</name>
    <dbReference type="NCBI Taxonomy" id="234711"/>
    <lineage>
        <taxon>Bacteria</taxon>
        <taxon>Bacillati</taxon>
        <taxon>Cyanobacteriota</taxon>
        <taxon>Cyanophyceae</taxon>
        <taxon>Spirulinales</taxon>
        <taxon>Spirulinaceae</taxon>
        <taxon>Spirulina</taxon>
    </lineage>
</organism>
<dbReference type="InterPro" id="IPR008894">
    <property type="entry name" value="QdtA_cupin_dom"/>
</dbReference>
<dbReference type="CDD" id="cd20292">
    <property type="entry name" value="cupin_QdtA-like"/>
    <property type="match status" value="1"/>
</dbReference>
<evidence type="ECO:0000313" key="2">
    <source>
        <dbReference type="EMBL" id="MCW6038892.1"/>
    </source>
</evidence>
<dbReference type="Pfam" id="PF05523">
    <property type="entry name" value="FdtA"/>
    <property type="match status" value="1"/>
</dbReference>
<accession>A0ABT3LCN4</accession>
<reference evidence="2 3" key="1">
    <citation type="submission" date="2021-08" db="EMBL/GenBank/DDBJ databases">
        <title>Draft genome sequence of Spirulina subsalsa with high tolerance to salinity and hype-accumulation of phycocyanin.</title>
        <authorList>
            <person name="Pei H."/>
            <person name="Jiang L."/>
        </authorList>
    </citation>
    <scope>NUCLEOTIDE SEQUENCE [LARGE SCALE GENOMIC DNA]</scope>
    <source>
        <strain evidence="2 3">FACHB-351</strain>
    </source>
</reference>
<dbReference type="InterPro" id="IPR011051">
    <property type="entry name" value="RmlC_Cupin_sf"/>
</dbReference>
<dbReference type="EMBL" id="JAIHOM010000200">
    <property type="protein sequence ID" value="MCW6038892.1"/>
    <property type="molecule type" value="Genomic_DNA"/>
</dbReference>
<name>A0ABT3LCN4_9CYAN</name>
<evidence type="ECO:0000313" key="3">
    <source>
        <dbReference type="Proteomes" id="UP001526426"/>
    </source>
</evidence>
<dbReference type="Proteomes" id="UP001526426">
    <property type="component" value="Unassembled WGS sequence"/>
</dbReference>
<feature type="domain" description="Sugar 3,4-ketoisomerase QdtA cupin" evidence="1">
    <location>
        <begin position="20"/>
        <end position="145"/>
    </location>
</feature>
<dbReference type="InterPro" id="IPR014710">
    <property type="entry name" value="RmlC-like_jellyroll"/>
</dbReference>